<feature type="compositionally biased region" description="Polar residues" evidence="6">
    <location>
        <begin position="34"/>
        <end position="44"/>
    </location>
</feature>
<dbReference type="InterPro" id="IPR014721">
    <property type="entry name" value="Ribsml_uS5_D2-typ_fold_subgr"/>
</dbReference>
<accession>A0A9W8N0N8</accession>
<dbReference type="FunFam" id="3.30.230.10:FF:000002">
    <property type="entry name" value="30S ribosomal protein S5"/>
    <property type="match status" value="1"/>
</dbReference>
<dbReference type="Pfam" id="PF00333">
    <property type="entry name" value="Ribosomal_S5"/>
    <property type="match status" value="1"/>
</dbReference>
<feature type="domain" description="S5 DRBM" evidence="7">
    <location>
        <begin position="352"/>
        <end position="415"/>
    </location>
</feature>
<evidence type="ECO:0000256" key="4">
    <source>
        <dbReference type="PROSITE-ProRule" id="PRU00268"/>
    </source>
</evidence>
<evidence type="ECO:0000313" key="9">
    <source>
        <dbReference type="Proteomes" id="UP001148786"/>
    </source>
</evidence>
<dbReference type="GO" id="GO:0003723">
    <property type="term" value="F:RNA binding"/>
    <property type="evidence" value="ECO:0007669"/>
    <property type="project" value="InterPro"/>
</dbReference>
<proteinExistence type="inferred from homology"/>
<dbReference type="InterPro" id="IPR013810">
    <property type="entry name" value="Ribosomal_uS5_N"/>
</dbReference>
<evidence type="ECO:0000313" key="8">
    <source>
        <dbReference type="EMBL" id="KAJ3516405.1"/>
    </source>
</evidence>
<dbReference type="PROSITE" id="PS50881">
    <property type="entry name" value="S5_DSRBD"/>
    <property type="match status" value="1"/>
</dbReference>
<evidence type="ECO:0000259" key="7">
    <source>
        <dbReference type="PROSITE" id="PS50881"/>
    </source>
</evidence>
<sequence>MNRLLLLRPVARAIRVQRSAVCIASVSRSPVASQCRKFSSTSPANKRKTPKNMPTADFFDEVPAEVVEKASEAHLGAATPKPKPTEASIPTVKVESKATSEPSFKGESSSSVSQLSFNPEHYFSSWSSPHVHEILASQEMSLFDYIATAIQTPASFEVIAGLKTESKFEFDKRWTLYEAEHGQGEVVNNMKSLLPVLDFCLHHGLQIRPPSQDLVHLLNPIDNSGEFDLDSVFVSRIDPATVEQAYAVAKEGDWQAPKFKLKHFPTQFNDYPDLMTPDALLDPRDVTEFPPSEGSPFHNRVIVRNHRSVFHNYAEGVSEDLLEDDELPENEGQDTDEMFKALPVPTKYYMNLHQSILMRRSVVQQTGKGKIRRVAFMVLVGDGNGLVGYGEGKHSNGSVALKAARLAAVKNMDWVERFEKRTIWTEMSSKLGATQIILRPRPVGFGLRCNPFLHRILRAAGLKDISAKVWGSRNKLNVIKAAFRMLHAGHAPTGMGDGVGGKGKRLSKGGGLKSKSDVERARGRKLINLRQ</sequence>
<dbReference type="GO" id="GO:0005737">
    <property type="term" value="C:cytoplasm"/>
    <property type="evidence" value="ECO:0007669"/>
    <property type="project" value="UniProtKB-ARBA"/>
</dbReference>
<dbReference type="EMBL" id="JANKHO010000056">
    <property type="protein sequence ID" value="KAJ3516405.1"/>
    <property type="molecule type" value="Genomic_DNA"/>
</dbReference>
<keyword evidence="9" id="KW-1185">Reference proteome</keyword>
<evidence type="ECO:0000256" key="6">
    <source>
        <dbReference type="SAM" id="MobiDB-lite"/>
    </source>
</evidence>
<dbReference type="Proteomes" id="UP001148786">
    <property type="component" value="Unassembled WGS sequence"/>
</dbReference>
<protein>
    <recommendedName>
        <fullName evidence="7">S5 DRBM domain-containing protein</fullName>
    </recommendedName>
</protein>
<feature type="compositionally biased region" description="Low complexity" evidence="6">
    <location>
        <begin position="100"/>
        <end position="111"/>
    </location>
</feature>
<feature type="region of interest" description="Disordered" evidence="6">
    <location>
        <begin position="73"/>
        <end position="111"/>
    </location>
</feature>
<dbReference type="InterPro" id="IPR020568">
    <property type="entry name" value="Ribosomal_Su5_D2-typ_SF"/>
</dbReference>
<evidence type="ECO:0000256" key="1">
    <source>
        <dbReference type="ARBA" id="ARBA00008945"/>
    </source>
</evidence>
<dbReference type="Gene3D" id="3.30.160.20">
    <property type="match status" value="1"/>
</dbReference>
<feature type="region of interest" description="Disordered" evidence="6">
    <location>
        <begin position="493"/>
        <end position="523"/>
    </location>
</feature>
<dbReference type="Gene3D" id="3.30.230.10">
    <property type="match status" value="1"/>
</dbReference>
<gene>
    <name evidence="8" type="ORF">NLJ89_g1154</name>
</gene>
<evidence type="ECO:0000256" key="3">
    <source>
        <dbReference type="ARBA" id="ARBA00023274"/>
    </source>
</evidence>
<dbReference type="OrthoDB" id="309483at2759"/>
<reference evidence="8" key="1">
    <citation type="submission" date="2022-07" db="EMBL/GenBank/DDBJ databases">
        <title>Genome Sequence of Agrocybe chaxingu.</title>
        <authorList>
            <person name="Buettner E."/>
        </authorList>
    </citation>
    <scope>NUCLEOTIDE SEQUENCE</scope>
    <source>
        <strain evidence="8">MP-N11</strain>
    </source>
</reference>
<dbReference type="PANTHER" id="PTHR48277">
    <property type="entry name" value="MITOCHONDRIAL RIBOSOMAL PROTEIN S5"/>
    <property type="match status" value="1"/>
</dbReference>
<keyword evidence="2 4" id="KW-0689">Ribosomal protein</keyword>
<comment type="caution">
    <text evidence="8">The sequence shown here is derived from an EMBL/GenBank/DDBJ whole genome shotgun (WGS) entry which is preliminary data.</text>
</comment>
<dbReference type="SUPFAM" id="SSF54768">
    <property type="entry name" value="dsRNA-binding domain-like"/>
    <property type="match status" value="1"/>
</dbReference>
<dbReference type="GO" id="GO:0005840">
    <property type="term" value="C:ribosome"/>
    <property type="evidence" value="ECO:0007669"/>
    <property type="project" value="UniProtKB-KW"/>
</dbReference>
<dbReference type="GO" id="GO:1990904">
    <property type="term" value="C:ribonucleoprotein complex"/>
    <property type="evidence" value="ECO:0007669"/>
    <property type="project" value="UniProtKB-UniRule"/>
</dbReference>
<dbReference type="PANTHER" id="PTHR48277:SF1">
    <property type="entry name" value="MITOCHONDRIAL RIBOSOMAL PROTEIN S5"/>
    <property type="match status" value="1"/>
</dbReference>
<evidence type="ECO:0000256" key="2">
    <source>
        <dbReference type="ARBA" id="ARBA00022980"/>
    </source>
</evidence>
<dbReference type="GO" id="GO:0006412">
    <property type="term" value="P:translation"/>
    <property type="evidence" value="ECO:0007669"/>
    <property type="project" value="InterPro"/>
</dbReference>
<feature type="region of interest" description="Disordered" evidence="6">
    <location>
        <begin position="34"/>
        <end position="57"/>
    </location>
</feature>
<dbReference type="Pfam" id="PF03719">
    <property type="entry name" value="Ribosomal_S5_C"/>
    <property type="match status" value="1"/>
</dbReference>
<comment type="similarity">
    <text evidence="1 5">Belongs to the universal ribosomal protein uS5 family.</text>
</comment>
<keyword evidence="3 4" id="KW-0687">Ribonucleoprotein</keyword>
<organism evidence="8 9">
    <name type="scientific">Agrocybe chaxingu</name>
    <dbReference type="NCBI Taxonomy" id="84603"/>
    <lineage>
        <taxon>Eukaryota</taxon>
        <taxon>Fungi</taxon>
        <taxon>Dikarya</taxon>
        <taxon>Basidiomycota</taxon>
        <taxon>Agaricomycotina</taxon>
        <taxon>Agaricomycetes</taxon>
        <taxon>Agaricomycetidae</taxon>
        <taxon>Agaricales</taxon>
        <taxon>Agaricineae</taxon>
        <taxon>Strophariaceae</taxon>
        <taxon>Agrocybe</taxon>
    </lineage>
</organism>
<dbReference type="InterPro" id="IPR005324">
    <property type="entry name" value="Ribosomal_uS5_C"/>
</dbReference>
<dbReference type="SUPFAM" id="SSF54211">
    <property type="entry name" value="Ribosomal protein S5 domain 2-like"/>
    <property type="match status" value="1"/>
</dbReference>
<name>A0A9W8N0N8_9AGAR</name>
<evidence type="ECO:0000256" key="5">
    <source>
        <dbReference type="RuleBase" id="RU003823"/>
    </source>
</evidence>
<dbReference type="AlphaFoldDB" id="A0A9W8N0N8"/>
<dbReference type="GO" id="GO:0003735">
    <property type="term" value="F:structural constituent of ribosome"/>
    <property type="evidence" value="ECO:0007669"/>
    <property type="project" value="UniProtKB-UniRule"/>
</dbReference>
<dbReference type="InterPro" id="IPR000851">
    <property type="entry name" value="Ribosomal_uS5"/>
</dbReference>